<dbReference type="Proteomes" id="UP000824264">
    <property type="component" value="Unassembled WGS sequence"/>
</dbReference>
<dbReference type="EMBL" id="DXGI01000319">
    <property type="protein sequence ID" value="HIW79155.1"/>
    <property type="molecule type" value="Genomic_DNA"/>
</dbReference>
<gene>
    <name evidence="1" type="ORF">H9874_08435</name>
</gene>
<sequence length="97" mass="11200">MDQEKHATRKIDGVDVPHMGVRELIGRLEEALRTMEGNRRAYVLPEEIEAARLMVGLFGNSLYYMRVFEESLRRFEAMEEAMLEEQLRRTPAVGGVC</sequence>
<accession>A0A9D1UAE5</accession>
<reference evidence="1" key="2">
    <citation type="submission" date="2021-04" db="EMBL/GenBank/DDBJ databases">
        <authorList>
            <person name="Gilroy R."/>
        </authorList>
    </citation>
    <scope>NUCLEOTIDE SEQUENCE</scope>
    <source>
        <strain evidence="1">ChiSxjej5B17-1746</strain>
    </source>
</reference>
<evidence type="ECO:0000313" key="1">
    <source>
        <dbReference type="EMBL" id="HIW79155.1"/>
    </source>
</evidence>
<dbReference type="AlphaFoldDB" id="A0A9D1UAE5"/>
<evidence type="ECO:0000313" key="2">
    <source>
        <dbReference type="Proteomes" id="UP000824264"/>
    </source>
</evidence>
<organism evidence="1 2">
    <name type="scientific">Candidatus Bilophila faecipullorum</name>
    <dbReference type="NCBI Taxonomy" id="2838482"/>
    <lineage>
        <taxon>Bacteria</taxon>
        <taxon>Pseudomonadati</taxon>
        <taxon>Thermodesulfobacteriota</taxon>
        <taxon>Desulfovibrionia</taxon>
        <taxon>Desulfovibrionales</taxon>
        <taxon>Desulfovibrionaceae</taxon>
        <taxon>Bilophila</taxon>
    </lineage>
</organism>
<reference evidence="1" key="1">
    <citation type="journal article" date="2021" name="PeerJ">
        <title>Extensive microbial diversity within the chicken gut microbiome revealed by metagenomics and culture.</title>
        <authorList>
            <person name="Gilroy R."/>
            <person name="Ravi A."/>
            <person name="Getino M."/>
            <person name="Pursley I."/>
            <person name="Horton D.L."/>
            <person name="Alikhan N.F."/>
            <person name="Baker D."/>
            <person name="Gharbi K."/>
            <person name="Hall N."/>
            <person name="Watson M."/>
            <person name="Adriaenssens E.M."/>
            <person name="Foster-Nyarko E."/>
            <person name="Jarju S."/>
            <person name="Secka A."/>
            <person name="Antonio M."/>
            <person name="Oren A."/>
            <person name="Chaudhuri R.R."/>
            <person name="La Ragione R."/>
            <person name="Hildebrand F."/>
            <person name="Pallen M.J."/>
        </authorList>
    </citation>
    <scope>NUCLEOTIDE SEQUENCE</scope>
    <source>
        <strain evidence="1">ChiSxjej5B17-1746</strain>
    </source>
</reference>
<protein>
    <submittedName>
        <fullName evidence="1">Uncharacterized protein</fullName>
    </submittedName>
</protein>
<proteinExistence type="predicted"/>
<comment type="caution">
    <text evidence="1">The sequence shown here is derived from an EMBL/GenBank/DDBJ whole genome shotgun (WGS) entry which is preliminary data.</text>
</comment>
<name>A0A9D1UAE5_9BACT</name>